<protein>
    <submittedName>
        <fullName evidence="1">Uncharacterized protein</fullName>
    </submittedName>
</protein>
<dbReference type="OMA" id="ERASQND"/>
<accession>A0A0D1ZM03</accession>
<dbReference type="VEuPathDB" id="FungiDB:PV10_02668"/>
<dbReference type="AlphaFoldDB" id="A0A0D1ZM03"/>
<gene>
    <name evidence="1" type="ORF">PV10_02668</name>
</gene>
<dbReference type="Proteomes" id="UP000054302">
    <property type="component" value="Unassembled WGS sequence"/>
</dbReference>
<name>A0A0D1ZM03_EXOME</name>
<evidence type="ECO:0000313" key="1">
    <source>
        <dbReference type="EMBL" id="KIV94954.1"/>
    </source>
</evidence>
<dbReference type="GeneID" id="27320513"/>
<sequence length="604" mass="66266">MSPPVVTRRDLDWNAVCSKTQTFTADQLSSYNAAGIDPFLILVAQVLGQQFSLAAKGQRNLANAFASLPQAEFFGLTMGIGHSDRHPARLLANLDGGFDFLGICGCLSENYSEDVVVGVIVGLLKVFQIPDRLLPSDSQWRNLVHLCHGVLATSGFGLLITRAGTAVNLTGSSANIRTIIHGLWGMSDLVQGSQRKISIDAGSDAFWFAAVAEWLFDLRFVIDNVQGLTLLSSPGVETNKIQVSISTRDPSFREDSPDLLPLSEAFPNSSTPVTGGRVTWEKIFRSCFGRTFIDIEPRLLADGVSSLAGLTAASMEHTHADIQAYFYPQASAVTGSRGSGLLETVTSWFPELRRLAPQMGRYANVSFQEARDKCDEVTATLKAECMCNFCGNASETSTEYCKHSLLIFILSLGLVAARSVVVTGLYPKRSGIIEMYRFHHERRKHWVLHERVKENDEFMEGFVQSLPSPRQLLDTACLMFAGSSPQDDIMSDETLSIAHQGIFASLTAWNPYIAGSRTNQRMRAGVSVSAGSSHVHGRLVDQGVWSQGVGTMSFAESLEMLRTRSKDLQQIVRLKGNKVEFSYILLESGEGERAQKAGWWLCED</sequence>
<organism evidence="1 2">
    <name type="scientific">Exophiala mesophila</name>
    <name type="common">Black yeast-like fungus</name>
    <dbReference type="NCBI Taxonomy" id="212818"/>
    <lineage>
        <taxon>Eukaryota</taxon>
        <taxon>Fungi</taxon>
        <taxon>Dikarya</taxon>
        <taxon>Ascomycota</taxon>
        <taxon>Pezizomycotina</taxon>
        <taxon>Eurotiomycetes</taxon>
        <taxon>Chaetothyriomycetidae</taxon>
        <taxon>Chaetothyriales</taxon>
        <taxon>Herpotrichiellaceae</taxon>
        <taxon>Exophiala</taxon>
    </lineage>
</organism>
<dbReference type="EMBL" id="KN847521">
    <property type="protein sequence ID" value="KIV94954.1"/>
    <property type="molecule type" value="Genomic_DNA"/>
</dbReference>
<proteinExistence type="predicted"/>
<dbReference type="OrthoDB" id="4120091at2759"/>
<evidence type="ECO:0000313" key="2">
    <source>
        <dbReference type="Proteomes" id="UP000054302"/>
    </source>
</evidence>
<keyword evidence="2" id="KW-1185">Reference proteome</keyword>
<dbReference type="RefSeq" id="XP_016226528.1">
    <property type="nucleotide sequence ID" value="XM_016367010.1"/>
</dbReference>
<reference evidence="1 2" key="1">
    <citation type="submission" date="2015-01" db="EMBL/GenBank/DDBJ databases">
        <title>The Genome Sequence of Exophiala mesophila CBS40295.</title>
        <authorList>
            <consortium name="The Broad Institute Genomics Platform"/>
            <person name="Cuomo C."/>
            <person name="de Hoog S."/>
            <person name="Gorbushina A."/>
            <person name="Stielow B."/>
            <person name="Teixiera M."/>
            <person name="Abouelleil A."/>
            <person name="Chapman S.B."/>
            <person name="Priest M."/>
            <person name="Young S.K."/>
            <person name="Wortman J."/>
            <person name="Nusbaum C."/>
            <person name="Birren B."/>
        </authorList>
    </citation>
    <scope>NUCLEOTIDE SEQUENCE [LARGE SCALE GENOMIC DNA]</scope>
    <source>
        <strain evidence="1 2">CBS 40295</strain>
    </source>
</reference>
<dbReference type="STRING" id="212818.A0A0D1ZM03"/>
<dbReference type="HOGENOM" id="CLU_013539_1_0_1"/>